<sequence>MNQKVAHLICFERVLTLAEDRGKALHDQVWLFASEFVCSRRSRDSRAALTFHRVAHGCTSYINCYVSHRRS</sequence>
<comment type="caution">
    <text evidence="1">The sequence shown here is derived from an EMBL/GenBank/DDBJ whole genome shotgun (WGS) entry which is preliminary data.</text>
</comment>
<dbReference type="AlphaFoldDB" id="A0AAD2JYX8"/>
<evidence type="ECO:0000313" key="1">
    <source>
        <dbReference type="EMBL" id="CAK5269652.1"/>
    </source>
</evidence>
<proteinExistence type="predicted"/>
<reference evidence="1" key="1">
    <citation type="submission" date="2023-11" db="EMBL/GenBank/DDBJ databases">
        <authorList>
            <person name="De Vega J J."/>
            <person name="De Vega J J."/>
        </authorList>
    </citation>
    <scope>NUCLEOTIDE SEQUENCE</scope>
</reference>
<name>A0AAD2JYX8_9AGAR</name>
<organism evidence="1 2">
    <name type="scientific">Mycena citricolor</name>
    <dbReference type="NCBI Taxonomy" id="2018698"/>
    <lineage>
        <taxon>Eukaryota</taxon>
        <taxon>Fungi</taxon>
        <taxon>Dikarya</taxon>
        <taxon>Basidiomycota</taxon>
        <taxon>Agaricomycotina</taxon>
        <taxon>Agaricomycetes</taxon>
        <taxon>Agaricomycetidae</taxon>
        <taxon>Agaricales</taxon>
        <taxon>Marasmiineae</taxon>
        <taxon>Mycenaceae</taxon>
        <taxon>Mycena</taxon>
    </lineage>
</organism>
<feature type="non-terminal residue" evidence="1">
    <location>
        <position position="71"/>
    </location>
</feature>
<accession>A0AAD2JYX8</accession>
<dbReference type="Proteomes" id="UP001295794">
    <property type="component" value="Unassembled WGS sequence"/>
</dbReference>
<dbReference type="EMBL" id="CAVNYO010000150">
    <property type="protein sequence ID" value="CAK5269652.1"/>
    <property type="molecule type" value="Genomic_DNA"/>
</dbReference>
<protein>
    <submittedName>
        <fullName evidence="1">Uncharacterized protein</fullName>
    </submittedName>
</protein>
<evidence type="ECO:0000313" key="2">
    <source>
        <dbReference type="Proteomes" id="UP001295794"/>
    </source>
</evidence>
<keyword evidence="2" id="KW-1185">Reference proteome</keyword>
<gene>
    <name evidence="1" type="ORF">MYCIT1_LOCUS13533</name>
</gene>